<evidence type="ECO:0000256" key="2">
    <source>
        <dbReference type="SAM" id="MobiDB-lite"/>
    </source>
</evidence>
<protein>
    <recommendedName>
        <fullName evidence="3">J domain-containing protein</fullName>
    </recommendedName>
</protein>
<dbReference type="PANTHER" id="PTHR24078:SF553">
    <property type="entry name" value="DNAJ HOMOLOG SUBFAMILY B MEMBER 5"/>
    <property type="match status" value="1"/>
</dbReference>
<feature type="compositionally biased region" description="Low complexity" evidence="2">
    <location>
        <begin position="128"/>
        <end position="149"/>
    </location>
</feature>
<dbReference type="InterPro" id="IPR051339">
    <property type="entry name" value="DnaJ_subfamily_B"/>
</dbReference>
<feature type="compositionally biased region" description="Low complexity" evidence="2">
    <location>
        <begin position="71"/>
        <end position="84"/>
    </location>
</feature>
<dbReference type="OrthoDB" id="550424at2759"/>
<dbReference type="GO" id="GO:0051082">
    <property type="term" value="F:unfolded protein binding"/>
    <property type="evidence" value="ECO:0007669"/>
    <property type="project" value="InterPro"/>
</dbReference>
<dbReference type="Gene3D" id="1.10.287.110">
    <property type="entry name" value="DnaJ domain"/>
    <property type="match status" value="1"/>
</dbReference>
<dbReference type="PANTHER" id="PTHR24078">
    <property type="entry name" value="DNAJ HOMOLOG SUBFAMILY C MEMBER"/>
    <property type="match status" value="1"/>
</dbReference>
<dbReference type="GO" id="GO:0006457">
    <property type="term" value="P:protein folding"/>
    <property type="evidence" value="ECO:0007669"/>
    <property type="project" value="InterPro"/>
</dbReference>
<dbReference type="GO" id="GO:0051087">
    <property type="term" value="F:protein-folding chaperone binding"/>
    <property type="evidence" value="ECO:0007669"/>
    <property type="project" value="TreeGrafter"/>
</dbReference>
<dbReference type="Pfam" id="PF00226">
    <property type="entry name" value="DnaJ"/>
    <property type="match status" value="1"/>
</dbReference>
<dbReference type="SUPFAM" id="SSF46565">
    <property type="entry name" value="Chaperone J-domain"/>
    <property type="match status" value="1"/>
</dbReference>
<dbReference type="CDD" id="cd10747">
    <property type="entry name" value="DnaJ_C"/>
    <property type="match status" value="1"/>
</dbReference>
<sequence length="329" mass="37167">MARTHYERLGVEPNATAEDIELAYRMQATTLHPDNSGTGDAKEYRKVTESYQLLSNPEKRREYDKGKTRTRSFGFFSSSNRTFTISSDNGRSPRGSPSLDDDIASETVYSTNSRRTSGPDPTAFYTHGPSSPTSPTSPTSPLTMPPGTGQPVGDKFEVSLLCTLEELSTGSTKKRTLRRQKQDGQMEEKEILVVIEPGYKSGTRITFPGSGDYLAHLRKYQDVVFVIAERRHERFVRDGNDLITELEISFRESMVGFNKTVTLLSGKEFYVAYNKPVDTGYEIIHDGHGMPNRKKQLERGMLRVRIKVVLPKTLSKSQKEVFYNHFPEE</sequence>
<dbReference type="GeneID" id="43579137"/>
<feature type="compositionally biased region" description="Polar residues" evidence="2">
    <location>
        <begin position="107"/>
        <end position="116"/>
    </location>
</feature>
<dbReference type="PROSITE" id="PS50076">
    <property type="entry name" value="DNAJ_2"/>
    <property type="match status" value="1"/>
</dbReference>
<keyword evidence="5" id="KW-1185">Reference proteome</keyword>
<dbReference type="InterPro" id="IPR002939">
    <property type="entry name" value="DnaJ_C"/>
</dbReference>
<dbReference type="EMBL" id="CABVLU010000001">
    <property type="protein sequence ID" value="VVT44128.1"/>
    <property type="molecule type" value="Genomic_DNA"/>
</dbReference>
<dbReference type="RefSeq" id="XP_031850928.1">
    <property type="nucleotide sequence ID" value="XM_031995037.1"/>
</dbReference>
<reference evidence="4 5" key="1">
    <citation type="submission" date="2019-09" db="EMBL/GenBank/DDBJ databases">
        <authorList>
            <person name="Brejova B."/>
        </authorList>
    </citation>
    <scope>NUCLEOTIDE SEQUENCE [LARGE SCALE GENOMIC DNA]</scope>
</reference>
<evidence type="ECO:0000256" key="1">
    <source>
        <dbReference type="ARBA" id="ARBA00023186"/>
    </source>
</evidence>
<dbReference type="SUPFAM" id="SSF49493">
    <property type="entry name" value="HSP40/DnaJ peptide-binding domain"/>
    <property type="match status" value="2"/>
</dbReference>
<keyword evidence="1" id="KW-0143">Chaperone</keyword>
<dbReference type="Pfam" id="PF01556">
    <property type="entry name" value="DnaJ_C"/>
    <property type="match status" value="1"/>
</dbReference>
<feature type="domain" description="J" evidence="3">
    <location>
        <begin position="4"/>
        <end position="67"/>
    </location>
</feature>
<evidence type="ECO:0000313" key="5">
    <source>
        <dbReference type="Proteomes" id="UP000398389"/>
    </source>
</evidence>
<dbReference type="InterPro" id="IPR018253">
    <property type="entry name" value="DnaJ_domain_CS"/>
</dbReference>
<dbReference type="CDD" id="cd06257">
    <property type="entry name" value="DnaJ"/>
    <property type="match status" value="1"/>
</dbReference>
<name>A0A5E8AZD1_9ASCO</name>
<organism evidence="4 5">
    <name type="scientific">Magnusiomyces paraingens</name>
    <dbReference type="NCBI Taxonomy" id="2606893"/>
    <lineage>
        <taxon>Eukaryota</taxon>
        <taxon>Fungi</taxon>
        <taxon>Dikarya</taxon>
        <taxon>Ascomycota</taxon>
        <taxon>Saccharomycotina</taxon>
        <taxon>Dipodascomycetes</taxon>
        <taxon>Dipodascales</taxon>
        <taxon>Dipodascaceae</taxon>
        <taxon>Magnusiomyces</taxon>
    </lineage>
</organism>
<feature type="compositionally biased region" description="Basic and acidic residues" evidence="2">
    <location>
        <begin position="57"/>
        <end position="67"/>
    </location>
</feature>
<dbReference type="InterPro" id="IPR008971">
    <property type="entry name" value="HSP40/DnaJ_pept-bd"/>
</dbReference>
<dbReference type="SMART" id="SM00271">
    <property type="entry name" value="DnaJ"/>
    <property type="match status" value="1"/>
</dbReference>
<dbReference type="AlphaFoldDB" id="A0A5E8AZD1"/>
<dbReference type="InterPro" id="IPR036869">
    <property type="entry name" value="J_dom_sf"/>
</dbReference>
<dbReference type="InterPro" id="IPR001623">
    <property type="entry name" value="DnaJ_domain"/>
</dbReference>
<dbReference type="PROSITE" id="PS00636">
    <property type="entry name" value="DNAJ_1"/>
    <property type="match status" value="1"/>
</dbReference>
<feature type="region of interest" description="Disordered" evidence="2">
    <location>
        <begin position="49"/>
        <end position="154"/>
    </location>
</feature>
<gene>
    <name evidence="4" type="ORF">SAPINGB_P000313</name>
</gene>
<dbReference type="GO" id="GO:0005829">
    <property type="term" value="C:cytosol"/>
    <property type="evidence" value="ECO:0007669"/>
    <property type="project" value="TreeGrafter"/>
</dbReference>
<dbReference type="Gene3D" id="2.60.260.20">
    <property type="entry name" value="Urease metallochaperone UreE, N-terminal domain"/>
    <property type="match status" value="2"/>
</dbReference>
<dbReference type="FunFam" id="2.60.260.20:FF:000013">
    <property type="entry name" value="DnaJ subfamily B member 11"/>
    <property type="match status" value="1"/>
</dbReference>
<dbReference type="Proteomes" id="UP000398389">
    <property type="component" value="Unassembled WGS sequence"/>
</dbReference>
<dbReference type="PRINTS" id="PR00625">
    <property type="entry name" value="JDOMAIN"/>
</dbReference>
<accession>A0A5E8AZD1</accession>
<proteinExistence type="predicted"/>
<evidence type="ECO:0000259" key="3">
    <source>
        <dbReference type="PROSITE" id="PS50076"/>
    </source>
</evidence>
<evidence type="ECO:0000313" key="4">
    <source>
        <dbReference type="EMBL" id="VVT44128.1"/>
    </source>
</evidence>